<evidence type="ECO:0008006" key="5">
    <source>
        <dbReference type="Google" id="ProtNLM"/>
    </source>
</evidence>
<evidence type="ECO:0000313" key="3">
    <source>
        <dbReference type="EMBL" id="KAG9323767.1"/>
    </source>
</evidence>
<dbReference type="InterPro" id="IPR000533">
    <property type="entry name" value="Tropomyosin"/>
</dbReference>
<comment type="caution">
    <text evidence="3">The sequence shown here is derived from an EMBL/GenBank/DDBJ whole genome shotgun (WGS) entry which is preliminary data.</text>
</comment>
<keyword evidence="1" id="KW-0175">Coiled coil</keyword>
<organism evidence="3 4">
    <name type="scientific">Mortierella alpina</name>
    <name type="common">Oleaginous fungus</name>
    <name type="synonym">Mortierella renispora</name>
    <dbReference type="NCBI Taxonomy" id="64518"/>
    <lineage>
        <taxon>Eukaryota</taxon>
        <taxon>Fungi</taxon>
        <taxon>Fungi incertae sedis</taxon>
        <taxon>Mucoromycota</taxon>
        <taxon>Mortierellomycotina</taxon>
        <taxon>Mortierellomycetes</taxon>
        <taxon>Mortierellales</taxon>
        <taxon>Mortierellaceae</taxon>
        <taxon>Mortierella</taxon>
    </lineage>
</organism>
<sequence length="123" mass="13992">MDKFKEKIANLRSEADDALAKAEETEKELQAIKAEVSSKDQDAISLNNRIALLESQLEKAESGGSESQKKLRELELKAEDLERKVKTLEKENETLETKLEDTTAEHQKIKDELDETLKAMDEM</sequence>
<gene>
    <name evidence="3" type="ORF">KVV02_007762</name>
</gene>
<dbReference type="AlphaFoldDB" id="A0A9P8CXU9"/>
<evidence type="ECO:0000256" key="1">
    <source>
        <dbReference type="ARBA" id="ARBA00023054"/>
    </source>
</evidence>
<dbReference type="Pfam" id="PF00261">
    <property type="entry name" value="Tropomyosin"/>
    <property type="match status" value="1"/>
</dbReference>
<dbReference type="Gene3D" id="1.20.5.340">
    <property type="match status" value="1"/>
</dbReference>
<accession>A0A9P8CXU9</accession>
<dbReference type="SUPFAM" id="SSF57997">
    <property type="entry name" value="Tropomyosin"/>
    <property type="match status" value="1"/>
</dbReference>
<feature type="region of interest" description="Disordered" evidence="2">
    <location>
        <begin position="89"/>
        <end position="108"/>
    </location>
</feature>
<dbReference type="Proteomes" id="UP000717515">
    <property type="component" value="Unassembled WGS sequence"/>
</dbReference>
<evidence type="ECO:0000256" key="2">
    <source>
        <dbReference type="SAM" id="MobiDB-lite"/>
    </source>
</evidence>
<protein>
    <recommendedName>
        <fullName evidence="5">Tropomyosin</fullName>
    </recommendedName>
</protein>
<evidence type="ECO:0000313" key="4">
    <source>
        <dbReference type="Proteomes" id="UP000717515"/>
    </source>
</evidence>
<dbReference type="EMBL" id="JAIFTL010000089">
    <property type="protein sequence ID" value="KAG9323767.1"/>
    <property type="molecule type" value="Genomic_DNA"/>
</dbReference>
<reference evidence="3" key="1">
    <citation type="submission" date="2021-07" db="EMBL/GenBank/DDBJ databases">
        <title>Draft genome of Mortierella alpina, strain LL118, isolated from an aspen leaf litter sample.</title>
        <authorList>
            <person name="Yang S."/>
            <person name="Vinatzer B.A."/>
        </authorList>
    </citation>
    <scope>NUCLEOTIDE SEQUENCE</scope>
    <source>
        <strain evidence="3">LL118</strain>
    </source>
</reference>
<name>A0A9P8CXU9_MORAP</name>
<proteinExistence type="predicted"/>